<proteinExistence type="predicted"/>
<gene>
    <name evidence="1" type="ORF">ORAREDHAP_LOCUS1192</name>
</gene>
<dbReference type="AlphaFoldDB" id="A0A6J5VWT2"/>
<keyword evidence="2" id="KW-1185">Reference proteome</keyword>
<name>A0A6J5VWT2_PRUAR</name>
<accession>A0A6J5VWT2</accession>
<sequence length="42" mass="5124">MKTTCWELSARACKEGKTHRATENRQPTRLFINLYFFFFCYN</sequence>
<protein>
    <submittedName>
        <fullName evidence="1">Uncharacterized protein</fullName>
    </submittedName>
</protein>
<dbReference type="Proteomes" id="UP000507245">
    <property type="component" value="Unassembled WGS sequence"/>
</dbReference>
<evidence type="ECO:0000313" key="2">
    <source>
        <dbReference type="Proteomes" id="UP000507245"/>
    </source>
</evidence>
<evidence type="ECO:0000313" key="1">
    <source>
        <dbReference type="EMBL" id="CAB4292693.1"/>
    </source>
</evidence>
<organism evidence="1 2">
    <name type="scientific">Prunus armeniaca</name>
    <name type="common">Apricot</name>
    <name type="synonym">Armeniaca vulgaris</name>
    <dbReference type="NCBI Taxonomy" id="36596"/>
    <lineage>
        <taxon>Eukaryota</taxon>
        <taxon>Viridiplantae</taxon>
        <taxon>Streptophyta</taxon>
        <taxon>Embryophyta</taxon>
        <taxon>Tracheophyta</taxon>
        <taxon>Spermatophyta</taxon>
        <taxon>Magnoliopsida</taxon>
        <taxon>eudicotyledons</taxon>
        <taxon>Gunneridae</taxon>
        <taxon>Pentapetalae</taxon>
        <taxon>rosids</taxon>
        <taxon>fabids</taxon>
        <taxon>Rosales</taxon>
        <taxon>Rosaceae</taxon>
        <taxon>Amygdaloideae</taxon>
        <taxon>Amygdaleae</taxon>
        <taxon>Prunus</taxon>
    </lineage>
</organism>
<reference evidence="2" key="1">
    <citation type="journal article" date="2020" name="Genome Biol.">
        <title>Gamete binning: chromosome-level and haplotype-resolved genome assembly enabled by high-throughput single-cell sequencing of gamete genomes.</title>
        <authorList>
            <person name="Campoy J.A."/>
            <person name="Sun H."/>
            <person name="Goel M."/>
            <person name="Jiao W.-B."/>
            <person name="Folz-Donahue K."/>
            <person name="Wang N."/>
            <person name="Rubio M."/>
            <person name="Liu C."/>
            <person name="Kukat C."/>
            <person name="Ruiz D."/>
            <person name="Huettel B."/>
            <person name="Schneeberger K."/>
        </authorList>
    </citation>
    <scope>NUCLEOTIDE SEQUENCE [LARGE SCALE GENOMIC DNA]</scope>
    <source>
        <strain evidence="2">cv. Rojo Pasion</strain>
    </source>
</reference>
<dbReference type="EMBL" id="CAEKKB010000001">
    <property type="protein sequence ID" value="CAB4292693.1"/>
    <property type="molecule type" value="Genomic_DNA"/>
</dbReference>